<dbReference type="EMBL" id="WSTB01000011">
    <property type="protein sequence ID" value="MWB96227.1"/>
    <property type="molecule type" value="Genomic_DNA"/>
</dbReference>
<feature type="transmembrane region" description="Helical" evidence="1">
    <location>
        <begin position="44"/>
        <end position="65"/>
    </location>
</feature>
<feature type="transmembrane region" description="Helical" evidence="1">
    <location>
        <begin position="103"/>
        <end position="125"/>
    </location>
</feature>
<protein>
    <recommendedName>
        <fullName evidence="4">DUF3021 domain-containing protein</fullName>
    </recommendedName>
</protein>
<evidence type="ECO:0000313" key="2">
    <source>
        <dbReference type="EMBL" id="MWB96227.1"/>
    </source>
</evidence>
<gene>
    <name evidence="2" type="ORF">GON26_17835</name>
</gene>
<keyword evidence="1" id="KW-1133">Transmembrane helix</keyword>
<evidence type="ECO:0000256" key="1">
    <source>
        <dbReference type="SAM" id="Phobius"/>
    </source>
</evidence>
<accession>A0A6I4NYW7</accession>
<comment type="caution">
    <text evidence="2">The sequence shown here is derived from an EMBL/GenBank/DDBJ whole genome shotgun (WGS) entry which is preliminary data.</text>
</comment>
<proteinExistence type="predicted"/>
<name>A0A6I4NYW7_9FLAO</name>
<keyword evidence="1" id="KW-0812">Transmembrane</keyword>
<keyword evidence="1" id="KW-0472">Membrane</keyword>
<reference evidence="2 3" key="1">
    <citation type="submission" date="2019-12" db="EMBL/GenBank/DDBJ databases">
        <authorList>
            <person name="Kim Y.S."/>
        </authorList>
    </citation>
    <scope>NUCLEOTIDE SEQUENCE [LARGE SCALE GENOMIC DNA]</scope>
    <source>
        <strain evidence="2 3">GA093</strain>
    </source>
</reference>
<organism evidence="2 3">
    <name type="scientific">Flavobacterium hydrocarbonoxydans</name>
    <dbReference type="NCBI Taxonomy" id="2683249"/>
    <lineage>
        <taxon>Bacteria</taxon>
        <taxon>Pseudomonadati</taxon>
        <taxon>Bacteroidota</taxon>
        <taxon>Flavobacteriia</taxon>
        <taxon>Flavobacteriales</taxon>
        <taxon>Flavobacteriaceae</taxon>
        <taxon>Flavobacterium</taxon>
    </lineage>
</organism>
<evidence type="ECO:0008006" key="4">
    <source>
        <dbReference type="Google" id="ProtNLM"/>
    </source>
</evidence>
<dbReference type="AlphaFoldDB" id="A0A6I4NYW7"/>
<sequence>MKKYYVKEKHQQENLFITTALISMSMIITIQLINEKLNSLQLTIALYCFAISIPLLVGSIAALYLEKLYKIRAHIWYLWICNFFGCLLSIVGIGAVFFNFNWILGTIFLLCSLFTLFVIASYTGLLEKINDDNEKDLEKEIT</sequence>
<feature type="transmembrane region" description="Helical" evidence="1">
    <location>
        <begin position="77"/>
        <end position="97"/>
    </location>
</feature>
<keyword evidence="3" id="KW-1185">Reference proteome</keyword>
<dbReference type="Proteomes" id="UP000471501">
    <property type="component" value="Unassembled WGS sequence"/>
</dbReference>
<evidence type="ECO:0000313" key="3">
    <source>
        <dbReference type="Proteomes" id="UP000471501"/>
    </source>
</evidence>
<dbReference type="RefSeq" id="WP_160376127.1">
    <property type="nucleotide sequence ID" value="NZ_WSTB01000011.1"/>
</dbReference>
<feature type="transmembrane region" description="Helical" evidence="1">
    <location>
        <begin position="12"/>
        <end position="32"/>
    </location>
</feature>